<sequence>MEPKKVTINYALLCKELEKQGKTKEKFSAELGRSKSFVYNMAKNPEQTEDFERTMCLLLGLKPGSLVKEPEKKGMTAAQALTVIRDEILENHRIMQENFEKIWNKLNTNTVQLEKIKDKVNTMSKTDYDKALEWLQDKMEGGRYDGAKLLMESEAAGIKRSDIMKAKAELGVRIQTAGYGKNVKAWWSLKGENHG</sequence>
<dbReference type="EMBL" id="JAAIRV010000052">
    <property type="protein sequence ID" value="NSI59941.1"/>
    <property type="molecule type" value="Genomic_DNA"/>
</dbReference>
<gene>
    <name evidence="1" type="ORF">G4993_16370</name>
</gene>
<reference evidence="1" key="1">
    <citation type="journal article" date="2020" name="Cell Host Microbe">
        <title>Functional and Genomic Variation between Human-Derived Isolates of Lachnospiraceae Reveals Inter- and Intra-Species Diversity.</title>
        <authorList>
            <person name="Sorbara M.T."/>
            <person name="Littmann E.R."/>
            <person name="Fontana E."/>
            <person name="Moody T.U."/>
            <person name="Kohout C.E."/>
            <person name="Gjonbalaj M."/>
            <person name="Eaton V."/>
            <person name="Seok R."/>
            <person name="Leiner I.M."/>
            <person name="Pamer E.G."/>
        </authorList>
    </citation>
    <scope>NUCLEOTIDE SEQUENCE</scope>
    <source>
        <strain evidence="1">MSK.15.32</strain>
    </source>
</reference>
<evidence type="ECO:0000313" key="1">
    <source>
        <dbReference type="EMBL" id="NSI59941.1"/>
    </source>
</evidence>
<comment type="caution">
    <text evidence="1">The sequence shown here is derived from an EMBL/GenBank/DDBJ whole genome shotgun (WGS) entry which is preliminary data.</text>
</comment>
<name>A0AAJ3FH48_MEDGN</name>
<protein>
    <submittedName>
        <fullName evidence="1">Uncharacterized protein</fullName>
    </submittedName>
</protein>
<dbReference type="AlphaFoldDB" id="A0AAJ3FH48"/>
<proteinExistence type="predicted"/>
<dbReference type="Proteomes" id="UP001296580">
    <property type="component" value="Unassembled WGS sequence"/>
</dbReference>
<accession>A0AAJ3FH48</accession>
<reference evidence="1" key="2">
    <citation type="submission" date="2020-02" db="EMBL/GenBank/DDBJ databases">
        <authorList>
            <person name="Littmann E."/>
            <person name="Sorbara M."/>
        </authorList>
    </citation>
    <scope>NUCLEOTIDE SEQUENCE</scope>
    <source>
        <strain evidence="1">MSK.15.32</strain>
    </source>
</reference>
<dbReference type="RefSeq" id="WP_173878142.1">
    <property type="nucleotide sequence ID" value="NZ_JAAIMR010000051.1"/>
</dbReference>
<organism evidence="1 2">
    <name type="scientific">Mediterraneibacter gnavus</name>
    <name type="common">Ruminococcus gnavus</name>
    <dbReference type="NCBI Taxonomy" id="33038"/>
    <lineage>
        <taxon>Bacteria</taxon>
        <taxon>Bacillati</taxon>
        <taxon>Bacillota</taxon>
        <taxon>Clostridia</taxon>
        <taxon>Lachnospirales</taxon>
        <taxon>Lachnospiraceae</taxon>
        <taxon>Mediterraneibacter</taxon>
    </lineage>
</organism>
<evidence type="ECO:0000313" key="2">
    <source>
        <dbReference type="Proteomes" id="UP001296580"/>
    </source>
</evidence>